<keyword evidence="2" id="KW-1185">Reference proteome</keyword>
<comment type="caution">
    <text evidence="1">The sequence shown here is derived from an EMBL/GenBank/DDBJ whole genome shotgun (WGS) entry which is preliminary data.</text>
</comment>
<dbReference type="Proteomes" id="UP001345219">
    <property type="component" value="Chromosome 3"/>
</dbReference>
<evidence type="ECO:0000313" key="1">
    <source>
        <dbReference type="EMBL" id="KAK4767787.1"/>
    </source>
</evidence>
<sequence length="86" mass="10380">MSSSPPLRPRRAEIPSPYPPFLSQCQAFKRRKSQTPTILIEHRKLSRSFVHAKEYRRRRREEKRDQDLREVSEWKLAVSVGRKFMK</sequence>
<reference evidence="1 2" key="1">
    <citation type="journal article" date="2023" name="Hortic Res">
        <title>Pangenome of water caltrop reveals structural variations and asymmetric subgenome divergence after allopolyploidization.</title>
        <authorList>
            <person name="Zhang X."/>
            <person name="Chen Y."/>
            <person name="Wang L."/>
            <person name="Yuan Y."/>
            <person name="Fang M."/>
            <person name="Shi L."/>
            <person name="Lu R."/>
            <person name="Comes H.P."/>
            <person name="Ma Y."/>
            <person name="Chen Y."/>
            <person name="Huang G."/>
            <person name="Zhou Y."/>
            <person name="Zheng Z."/>
            <person name="Qiu Y."/>
        </authorList>
    </citation>
    <scope>NUCLEOTIDE SEQUENCE [LARGE SCALE GENOMIC DNA]</scope>
    <source>
        <tissue evidence="1">Roots</tissue>
    </source>
</reference>
<dbReference type="AlphaFoldDB" id="A0AAN7KK33"/>
<accession>A0AAN7KK33</accession>
<name>A0AAN7KK33_9MYRT</name>
<protein>
    <submittedName>
        <fullName evidence="1">Uncharacterized protein</fullName>
    </submittedName>
</protein>
<organism evidence="1 2">
    <name type="scientific">Trapa incisa</name>
    <dbReference type="NCBI Taxonomy" id="236973"/>
    <lineage>
        <taxon>Eukaryota</taxon>
        <taxon>Viridiplantae</taxon>
        <taxon>Streptophyta</taxon>
        <taxon>Embryophyta</taxon>
        <taxon>Tracheophyta</taxon>
        <taxon>Spermatophyta</taxon>
        <taxon>Magnoliopsida</taxon>
        <taxon>eudicotyledons</taxon>
        <taxon>Gunneridae</taxon>
        <taxon>Pentapetalae</taxon>
        <taxon>rosids</taxon>
        <taxon>malvids</taxon>
        <taxon>Myrtales</taxon>
        <taxon>Lythraceae</taxon>
        <taxon>Trapa</taxon>
    </lineage>
</organism>
<proteinExistence type="predicted"/>
<dbReference type="EMBL" id="JAXIOK010000006">
    <property type="protein sequence ID" value="KAK4767787.1"/>
    <property type="molecule type" value="Genomic_DNA"/>
</dbReference>
<gene>
    <name evidence="1" type="ORF">SAY87_002928</name>
</gene>
<evidence type="ECO:0000313" key="2">
    <source>
        <dbReference type="Proteomes" id="UP001345219"/>
    </source>
</evidence>